<dbReference type="OMA" id="QNSHREN"/>
<feature type="region of interest" description="Disordered" evidence="2">
    <location>
        <begin position="503"/>
        <end position="526"/>
    </location>
</feature>
<reference evidence="5 6" key="1">
    <citation type="submission" date="2013-02" db="EMBL/GenBank/DDBJ databases">
        <title>The Genome Annotation of Plasmodium falciparum CAMP/Malaysia.</title>
        <authorList>
            <consortium name="The Broad Institute Genome Sequencing Platform"/>
            <consortium name="The Broad Institute Genome Sequencing Center for Infectious Disease"/>
            <person name="Neafsey D."/>
            <person name="Hoffman S."/>
            <person name="Volkman S."/>
            <person name="Rosenthal P."/>
            <person name="Walker B."/>
            <person name="Young S.K."/>
            <person name="Zeng Q."/>
            <person name="Gargeya S."/>
            <person name="Fitzgerald M."/>
            <person name="Haas B."/>
            <person name="Abouelleil A."/>
            <person name="Allen A.W."/>
            <person name="Alvarado L."/>
            <person name="Arachchi H.M."/>
            <person name="Berlin A.M."/>
            <person name="Chapman S.B."/>
            <person name="Gainer-Dewar J."/>
            <person name="Goldberg J."/>
            <person name="Griggs A."/>
            <person name="Gujja S."/>
            <person name="Hansen M."/>
            <person name="Howarth C."/>
            <person name="Imamovic A."/>
            <person name="Ireland A."/>
            <person name="Larimer J."/>
            <person name="McCowan C."/>
            <person name="Murphy C."/>
            <person name="Pearson M."/>
            <person name="Poon T.W."/>
            <person name="Priest M."/>
            <person name="Roberts A."/>
            <person name="Saif S."/>
            <person name="Shea T."/>
            <person name="Sisk P."/>
            <person name="Sykes S."/>
            <person name="Wortman J."/>
            <person name="Nusbaum C."/>
            <person name="Birren B."/>
        </authorList>
    </citation>
    <scope>NUCLEOTIDE SEQUENCE [LARGE SCALE GENOMIC DNA]</scope>
    <source>
        <strain evidence="5 6">CAMP/Malaysia</strain>
    </source>
</reference>
<evidence type="ECO:0000256" key="2">
    <source>
        <dbReference type="SAM" id="MobiDB-lite"/>
    </source>
</evidence>
<gene>
    <name evidence="5" type="ORF">PFMC_03643</name>
</gene>
<feature type="transmembrane region" description="Helical" evidence="3">
    <location>
        <begin position="94"/>
        <end position="119"/>
    </location>
</feature>
<evidence type="ECO:0000256" key="1">
    <source>
        <dbReference type="PROSITE-ProRule" id="PRU00723"/>
    </source>
</evidence>
<feature type="compositionally biased region" description="Low complexity" evidence="2">
    <location>
        <begin position="454"/>
        <end position="474"/>
    </location>
</feature>
<dbReference type="EMBL" id="KI927529">
    <property type="protein sequence ID" value="ETW60362.1"/>
    <property type="molecule type" value="Genomic_DNA"/>
</dbReference>
<reference evidence="5 6" key="2">
    <citation type="submission" date="2013-02" db="EMBL/GenBank/DDBJ databases">
        <title>The Genome Sequence of Plasmodium falciparum CAMP/Malaysia.</title>
        <authorList>
            <consortium name="The Broad Institute Genome Sequencing Platform"/>
            <consortium name="The Broad Institute Genome Sequencing Center for Infectious Disease"/>
            <person name="Neafsey D."/>
            <person name="Cheeseman I."/>
            <person name="Volkman S."/>
            <person name="Adams J."/>
            <person name="Walker B."/>
            <person name="Young S.K."/>
            <person name="Zeng Q."/>
            <person name="Gargeya S."/>
            <person name="Fitzgerald M."/>
            <person name="Haas B."/>
            <person name="Abouelleil A."/>
            <person name="Alvarado L."/>
            <person name="Arachchi H.M."/>
            <person name="Berlin A.M."/>
            <person name="Chapman S.B."/>
            <person name="Dewar J."/>
            <person name="Goldberg J."/>
            <person name="Griggs A."/>
            <person name="Gujja S."/>
            <person name="Hansen M."/>
            <person name="Howarth C."/>
            <person name="Imamovic A."/>
            <person name="Larimer J."/>
            <person name="McCowan C."/>
            <person name="Murphy C."/>
            <person name="Neiman D."/>
            <person name="Pearson M."/>
            <person name="Priest M."/>
            <person name="Roberts A."/>
            <person name="Saif S."/>
            <person name="Shea T."/>
            <person name="Sisk P."/>
            <person name="Sykes S."/>
            <person name="Wortman J."/>
            <person name="Nusbaum C."/>
            <person name="Birren B."/>
        </authorList>
    </citation>
    <scope>NUCLEOTIDE SEQUENCE [LARGE SCALE GENOMIC DNA]</scope>
    <source>
        <strain evidence="5 6">CAMP/Malaysia</strain>
    </source>
</reference>
<keyword evidence="1" id="KW-0863">Zinc-finger</keyword>
<feature type="region of interest" description="Disordered" evidence="2">
    <location>
        <begin position="1784"/>
        <end position="1814"/>
    </location>
</feature>
<keyword evidence="3" id="KW-0812">Transmembrane</keyword>
<feature type="region of interest" description="Disordered" evidence="2">
    <location>
        <begin position="1180"/>
        <end position="1214"/>
    </location>
</feature>
<feature type="compositionally biased region" description="Low complexity" evidence="2">
    <location>
        <begin position="1180"/>
        <end position="1212"/>
    </location>
</feature>
<keyword evidence="1" id="KW-0479">Metal-binding</keyword>
<dbReference type="InterPro" id="IPR000571">
    <property type="entry name" value="Znf_CCCH"/>
</dbReference>
<keyword evidence="3" id="KW-0472">Membrane</keyword>
<evidence type="ECO:0000259" key="4">
    <source>
        <dbReference type="PROSITE" id="PS50103"/>
    </source>
</evidence>
<proteinExistence type="predicted"/>
<accession>A0A024X4A3</accession>
<sequence>MCTVYIHSKNMLVGNSNINIKNDNVDMLIYSYYQLMDPLRDYERKLFWLFLYNRKRCINDVSYENITKFLLYDDKLYMSIYNTNVLLYMGKKKYILYAITIYTYVYSIYYLLLHVFGFVKSILDSQINVQFCKGIHKIKYNEYCYSYIKCNDNSICEEGVKDTKKKKYTIIIKQIINMYKHIEFNVTPFVEISCVRYEFYNTFTLFIMLWYSHINDHFMKKEFTHYRYLKEIEKIIEHFIYTYEKPIFKYLKCKKVDNVNIFFSYRLNNKNKRNVYILRSICIYIIESQCFKFFHLNNYILERNYLKKVHKFFLTLQKLLKYFNECLKYFISFLFPNKEFNIFIQFASYNIPAFYLNYIIINCYTLLFGIILYFFKNNIKRICRYIKYYALMERLNIINVCYIRLYDKINKRSDPFVQVYSHVHTHMCEYVLEHCFDVKHIICYSKESLYKKNINNNNNKKNKNKCGNNNYSNSKENRYNYNDKNKNDSKYILQFCSFNRNSYNNRKEQTNNEQDDDDDDNNKKKKISKYESDDKQFLIVKRKNVKVNDNNLLKVKKKVIKKKIEKRKKGYSFNIGCEKYNNQIIKNMKTYNKRTFYINKNEYKKVILKKLKFMNKRINNYFIKDRNIFTNKYRSKKRYFAKILKKKKYLYTYESNKKGKKNVYLNEQSFKVKMLRSLFYIIKYKNLCDNLININYQVYDLLNKDGIKNFNYIEDNRNLNRIKEYKQFCLNDYNDWTAYTKNEILNYISDYLYKSHKYNDFESLKKMLQRIFSCDMDTSHNNNNEIINLNNSYLDNQKKYNTSKTSFNSSNKHWFVYKKSIKEEKKYYIPLNNVMNNKVNGCYNTNDYVNGINNDITEKMNDPNVKTLDKVVIDDNNNNNNEVDKNKKSLQEKQIIYIDEHVEEDTVHMLNLQEKNLCKYFQESQIGLIRYIDCLLKRYIKNLNHEKYFNIFYKDTYNNNNNNNIDNDNVLGVLYNLFTSIKIDDMIKCNYETFQIVLNNKIVDIINILDKLNTYTTHEYNSMNCSCSVKEHENLFNQNIKYKNFLNNKYNTFDNKEVPINEYRFLESQRTNEDNQIYKNSDKVIYENVYDESFIFDRKVCTNNTCVSIINQSSNSDSRKLNCFIKNEIYDLGCNQRREANRNSERSYGIMYNENDMKINLGMLLRNDISLFNRSRNVNRINGNRNNCNSNNNNNHNSNNNNNHNSNNNNNHINRDRYINHHNIISNEYIRQQIKYTNINFNNHKNDSINENVRNKSTITQVNGLNYNTNEKDKEKINHNDNHIHTKRIIRNYSNNLDMHFMNNNIHLDNNNNNNNNCNYIRWENIFPYCNSCKNKYANKFEINNFDNNIMNKYEKYECTCCGNKIRNEEIYNILGKVTSENLRNIYKSNRINNTDNILRYNRENEWMSSFFFKENNNREIYKEEYDEYKNDFFLNIKEGEKSMLNNIFRNNSLKEKLINEENITKTNNNVYVNILQNNDIEKVGKQQDCNNSLLQLSLYRINKTNNNNDIIIHNNCNINNINNLNSGNNTHSSNNVVSTNNIESRNYRNDLYLNTNDRIIFHQYKNSCMINHNNHYEINKDYNKKCINECEAEDIKDTNEVKEISNDVLYNYLNDMNDRFFYNYLDDNEYHSDVRSNHISSNKDYDKKYYSNNNYHNNHNCSNHVYYNYDSIISSPNQMYKNIQECKDINLVNDMKLYKLGTIKNKYDNIINEDIMQSYKNKYNNNNNYYKGNVENYYDINSEYYNNDIKIGSNILYDFFKNRNSTESTLLINHYNYKMGSINNNNDDNKNNNNNNDSSDNNNNNNNDDDNNNYYYYYNINSDLLLHQLNNICNNRNNNISLERRLNYLKDELINKKKTNETGKKEVDDLRNLKSKRDVFSYIENCLLNNNIEKNKNYIKLKINEIEDTKRNNQHYKNYDKYKNNYDCNNNNNNNVIFNIDENACKTSDNRSRTQPLQNKNINKNEYFNSIKIYENINENYNVLVQNINNIRIKNEKKYPEQNSHRENNNDVINDNNSDDNRCNDNTHLMNQINNTNEEDSNVKIINDNVCSFSNNNIKETFKDKKKVQDILHINGQCKPCAFFYNKNKGCRNGDSCEFCHHIDHSNLSLKQWKKQQKKMMKLGLLHTEKQNKMGKIDIANKEKQKNSINMENLNNTNNNIINNENYIRKDKGKLNEANNIADYTSESNDNSINKSLNNYDIFISQHKLYNDVTSMDKKEFNKQSDHIFNNYHIDGYNVDNVRSSNHISNNSIIINKRQMMSNNKIVINNHHISNKNMIFNNNIINNNIIMYNKKKSNNSSSSCCINTMHGNNNNNNFQCSNILRNMTNQKIDIKDNMILKKISTNNCEMNNLNSCSFLSNSSENGSYKTDEFLNVNEKYRINDLNILHSNNKEVNNILKSHNIKHNNNKINDINILHSNNKEVNNILKSHNIKHNNNKINDINILHSHNEFYNIHTNNHKSDLKCVGGHITNDRYENSILSQIKTHEKENIRQIKHTNIEEENKKYVLPVNHNEIYLGEHNKIKSDKNETQDNDTIGKKIIYNIEKNLLENRPLNFNKGHDYKSMINSMSTLNMNNVCYDKMKIMSMTKDIQKNVIKQTKLFPKFIRNNNNIVQDSINVTDNNSTRDITYINDILKREPLKENVN</sequence>
<feature type="transmembrane region" description="Helical" evidence="3">
    <location>
        <begin position="355"/>
        <end position="375"/>
    </location>
</feature>
<organism evidence="5 6">
    <name type="scientific">Plasmodium falciparum (isolate Camp / Malaysia)</name>
    <dbReference type="NCBI Taxonomy" id="5835"/>
    <lineage>
        <taxon>Eukaryota</taxon>
        <taxon>Sar</taxon>
        <taxon>Alveolata</taxon>
        <taxon>Apicomplexa</taxon>
        <taxon>Aconoidasida</taxon>
        <taxon>Haemosporida</taxon>
        <taxon>Plasmodiidae</taxon>
        <taxon>Plasmodium</taxon>
        <taxon>Plasmodium (Laverania)</taxon>
    </lineage>
</organism>
<evidence type="ECO:0000313" key="6">
    <source>
        <dbReference type="Proteomes" id="UP000030694"/>
    </source>
</evidence>
<feature type="domain" description="C3H1-type" evidence="4">
    <location>
        <begin position="2081"/>
        <end position="2106"/>
    </location>
</feature>
<dbReference type="PROSITE" id="PS50103">
    <property type="entry name" value="ZF_C3H1"/>
    <property type="match status" value="1"/>
</dbReference>
<evidence type="ECO:0000256" key="3">
    <source>
        <dbReference type="SAM" id="Phobius"/>
    </source>
</evidence>
<dbReference type="OrthoDB" id="378198at2759"/>
<name>A0A024X4A3_PLAFC</name>
<feature type="compositionally biased region" description="Basic and acidic residues" evidence="2">
    <location>
        <begin position="475"/>
        <end position="485"/>
    </location>
</feature>
<dbReference type="GO" id="GO:0008270">
    <property type="term" value="F:zinc ion binding"/>
    <property type="evidence" value="ECO:0007669"/>
    <property type="project" value="UniProtKB-KW"/>
</dbReference>
<evidence type="ECO:0000313" key="5">
    <source>
        <dbReference type="EMBL" id="ETW60362.1"/>
    </source>
</evidence>
<feature type="region of interest" description="Disordered" evidence="2">
    <location>
        <begin position="2000"/>
        <end position="2026"/>
    </location>
</feature>
<keyword evidence="3" id="KW-1133">Transmembrane helix</keyword>
<keyword evidence="1" id="KW-0862">Zinc</keyword>
<feature type="zinc finger region" description="C3H1-type" evidence="1">
    <location>
        <begin position="2081"/>
        <end position="2106"/>
    </location>
</feature>
<feature type="compositionally biased region" description="Basic and acidic residues" evidence="2">
    <location>
        <begin position="2000"/>
        <end position="2010"/>
    </location>
</feature>
<dbReference type="Proteomes" id="UP000030694">
    <property type="component" value="Unassembled WGS sequence"/>
</dbReference>
<protein>
    <recommendedName>
        <fullName evidence="4">C3H1-type domain-containing protein</fullName>
    </recommendedName>
</protein>
<feature type="region of interest" description="Disordered" evidence="2">
    <location>
        <begin position="454"/>
        <end position="485"/>
    </location>
</feature>